<feature type="transmembrane region" description="Helical" evidence="1">
    <location>
        <begin position="168"/>
        <end position="188"/>
    </location>
</feature>
<reference evidence="3" key="1">
    <citation type="submission" date="2016-10" db="EMBL/GenBank/DDBJ databases">
        <authorList>
            <person name="Varghese N."/>
            <person name="Submissions S."/>
        </authorList>
    </citation>
    <scope>NUCLEOTIDE SEQUENCE [LARGE SCALE GENOMIC DNA]</scope>
    <source>
        <strain evidence="3">DSM 21857</strain>
    </source>
</reference>
<feature type="transmembrane region" description="Helical" evidence="1">
    <location>
        <begin position="105"/>
        <end position="124"/>
    </location>
</feature>
<proteinExistence type="predicted"/>
<feature type="transmembrane region" description="Helical" evidence="1">
    <location>
        <begin position="136"/>
        <end position="156"/>
    </location>
</feature>
<dbReference type="AlphaFoldDB" id="A0A1I3LL35"/>
<protein>
    <recommendedName>
        <fullName evidence="4">Yip1 domain-containing protein</fullName>
    </recommendedName>
</protein>
<feature type="transmembrane region" description="Helical" evidence="1">
    <location>
        <begin position="77"/>
        <end position="99"/>
    </location>
</feature>
<name>A0A1I3LL35_9HYPH</name>
<evidence type="ECO:0000256" key="1">
    <source>
        <dbReference type="SAM" id="Phobius"/>
    </source>
</evidence>
<gene>
    <name evidence="2" type="ORF">SAMN03080618_01527</name>
</gene>
<dbReference type="OrthoDB" id="9811204at2"/>
<evidence type="ECO:0008006" key="4">
    <source>
        <dbReference type="Google" id="ProtNLM"/>
    </source>
</evidence>
<dbReference type="RefSeq" id="WP_091520535.1">
    <property type="nucleotide sequence ID" value="NZ_FORF01000007.1"/>
</dbReference>
<feature type="transmembrane region" description="Helical" evidence="1">
    <location>
        <begin position="35"/>
        <end position="56"/>
    </location>
</feature>
<organism evidence="2 3">
    <name type="scientific">Aquamicrobium aerolatum DSM 21857</name>
    <dbReference type="NCBI Taxonomy" id="1121003"/>
    <lineage>
        <taxon>Bacteria</taxon>
        <taxon>Pseudomonadati</taxon>
        <taxon>Pseudomonadota</taxon>
        <taxon>Alphaproteobacteria</taxon>
        <taxon>Hyphomicrobiales</taxon>
        <taxon>Phyllobacteriaceae</taxon>
        <taxon>Aerobium</taxon>
    </lineage>
</organism>
<evidence type="ECO:0000313" key="2">
    <source>
        <dbReference type="EMBL" id="SFI85437.1"/>
    </source>
</evidence>
<keyword evidence="1" id="KW-0812">Transmembrane</keyword>
<keyword evidence="3" id="KW-1185">Reference proteome</keyword>
<dbReference type="EMBL" id="FORF01000007">
    <property type="protein sequence ID" value="SFI85437.1"/>
    <property type="molecule type" value="Genomic_DNA"/>
</dbReference>
<evidence type="ECO:0000313" key="3">
    <source>
        <dbReference type="Proteomes" id="UP000242763"/>
    </source>
</evidence>
<sequence length="198" mass="21569">MPPSEEIQRHLYGAWQMMLGKRDGIRLLDLSVDGFWNSFFAIVVALPVLVVGWVPIANEAYGTASNLGERVSFIVRLAMVDLSVWVLPMAALALVAGVIGVKDRFVPYVVATNWGNALFAWFMLPASLLNLIFPGAADLTISLSLLIFLGTLVLSWRLTNAALNKGPMMASGVFVGALFFAILLLFLLQDLFGITPVQ</sequence>
<dbReference type="Proteomes" id="UP000242763">
    <property type="component" value="Unassembled WGS sequence"/>
</dbReference>
<keyword evidence="1" id="KW-0472">Membrane</keyword>
<dbReference type="STRING" id="1121003.SAMN03080618_01527"/>
<accession>A0A1I3LL35</accession>
<keyword evidence="1" id="KW-1133">Transmembrane helix</keyword>